<evidence type="ECO:0000313" key="7">
    <source>
        <dbReference type="Proteomes" id="UP000070258"/>
    </source>
</evidence>
<evidence type="ECO:0000313" key="8">
    <source>
        <dbReference type="Proteomes" id="UP000070409"/>
    </source>
</evidence>
<evidence type="ECO:0000259" key="2">
    <source>
        <dbReference type="Pfam" id="PF13556"/>
    </source>
</evidence>
<dbReference type="AlphaFoldDB" id="A0A138AW48"/>
<dbReference type="Gene3D" id="1.10.10.2840">
    <property type="entry name" value="PucR C-terminal helix-turn-helix domain"/>
    <property type="match status" value="1"/>
</dbReference>
<dbReference type="Pfam" id="PF17853">
    <property type="entry name" value="GGDEF_2"/>
    <property type="match status" value="1"/>
</dbReference>
<evidence type="ECO:0000259" key="4">
    <source>
        <dbReference type="Pfam" id="PF17853"/>
    </source>
</evidence>
<name>A0A138AW48_9ACTN</name>
<dbReference type="InterPro" id="IPR025736">
    <property type="entry name" value="PucR_C-HTH_dom"/>
</dbReference>
<dbReference type="Proteomes" id="UP000070258">
    <property type="component" value="Unassembled WGS sequence"/>
</dbReference>
<dbReference type="OrthoDB" id="3663486at2"/>
<accession>A0A138AW48</accession>
<evidence type="ECO:0000313" key="5">
    <source>
        <dbReference type="EMBL" id="KXO91151.1"/>
    </source>
</evidence>
<dbReference type="RefSeq" id="WP_068569277.1">
    <property type="nucleotide sequence ID" value="NZ_LSRE01000044.1"/>
</dbReference>
<reference evidence="6" key="2">
    <citation type="submission" date="2016-02" db="EMBL/GenBank/DDBJ databases">
        <authorList>
            <person name="Teng J.L."/>
            <person name="Yang Y."/>
            <person name="Huang Y."/>
            <person name="Guo F."/>
            <person name="Wei W."/>
            <person name="Chen J.H."/>
            <person name="Wong S.Y."/>
            <person name="Lau S.K."/>
            <person name="Woo P.C."/>
        </authorList>
    </citation>
    <scope>NUCLEOTIDE SEQUENCE</scope>
    <source>
        <strain evidence="6">JCM 15929</strain>
    </source>
</reference>
<dbReference type="PANTHER" id="PTHR33744:SF1">
    <property type="entry name" value="DNA-BINDING TRANSCRIPTIONAL ACTIVATOR ADER"/>
    <property type="match status" value="1"/>
</dbReference>
<dbReference type="Pfam" id="PF14361">
    <property type="entry name" value="RsbRD_N"/>
    <property type="match status" value="1"/>
</dbReference>
<evidence type="ECO:0000259" key="3">
    <source>
        <dbReference type="Pfam" id="PF14361"/>
    </source>
</evidence>
<dbReference type="Pfam" id="PF13556">
    <property type="entry name" value="HTH_30"/>
    <property type="match status" value="1"/>
</dbReference>
<feature type="domain" description="PucR C-terminal helix-turn-helix" evidence="2">
    <location>
        <begin position="356"/>
        <end position="410"/>
    </location>
</feature>
<comment type="similarity">
    <text evidence="1">Belongs to the CdaR family.</text>
</comment>
<dbReference type="Proteomes" id="UP000070409">
    <property type="component" value="Unassembled WGS sequence"/>
</dbReference>
<feature type="domain" description="CdaR GGDEF-like" evidence="4">
    <location>
        <begin position="193"/>
        <end position="305"/>
    </location>
</feature>
<dbReference type="InterPro" id="IPR025751">
    <property type="entry name" value="RsbRD_N_dom"/>
</dbReference>
<feature type="domain" description="RsbT co-antagonist protein RsbRD N-terminal" evidence="3">
    <location>
        <begin position="31"/>
        <end position="173"/>
    </location>
</feature>
<sequence>MAEIDLGSAGTDRDRAIEALLGGLADAIDPDRLSDEILEAIYTRVEEFAEDGDEDLRRMTGTVATRTLHDVWRGLRRSSRTAELDPPPVAAAWPAELVHRGIELHAMLRAYRLGHELVEAAWQTTISRLEADDDVRAEALLRASRFFFAYVDAVSVQLTHTYIEERARRNRGAAVLRAETVRELLDGGSMPADRASAALRYDVSGTHVGFIVWMEPSEPDGRHAVTLESVAARVGSVVGRGGEVMLVPVGNWVVWGWARVIAHDLDRVRAELVVPDPVHVTVGDASPGIDGLIRTHDEATAARRVARFAGNRSERVVFHHDVALLELLTADPVAAQRFVRAELGPLAVDDEQAARLRSTVQVYLDENLSPIRTARRLGVNKNTVVNRMEKVEDLLGHAVLSRRREIEAALRLAAADPVADD</sequence>
<organism evidence="6 7">
    <name type="scientific">Tsukamurella pseudospumae</name>
    <dbReference type="NCBI Taxonomy" id="239498"/>
    <lineage>
        <taxon>Bacteria</taxon>
        <taxon>Bacillati</taxon>
        <taxon>Actinomycetota</taxon>
        <taxon>Actinomycetes</taxon>
        <taxon>Mycobacteriales</taxon>
        <taxon>Tsukamurellaceae</taxon>
        <taxon>Tsukamurella</taxon>
    </lineage>
</organism>
<evidence type="ECO:0000313" key="6">
    <source>
        <dbReference type="EMBL" id="KXP14665.1"/>
    </source>
</evidence>
<gene>
    <name evidence="6" type="ORF">AXK60_01885</name>
    <name evidence="5" type="ORF">AXK61_06155</name>
</gene>
<evidence type="ECO:0008006" key="9">
    <source>
        <dbReference type="Google" id="ProtNLM"/>
    </source>
</evidence>
<evidence type="ECO:0000256" key="1">
    <source>
        <dbReference type="ARBA" id="ARBA00006754"/>
    </source>
</evidence>
<reference evidence="7" key="1">
    <citation type="submission" date="2016-02" db="EMBL/GenBank/DDBJ databases">
        <authorList>
            <person name="Wen L."/>
            <person name="He K."/>
            <person name="Yang H."/>
        </authorList>
    </citation>
    <scope>NUCLEOTIDE SEQUENCE [LARGE SCALE GENOMIC DNA]</scope>
    <source>
        <strain evidence="7">JCM 15929</strain>
    </source>
</reference>
<dbReference type="PANTHER" id="PTHR33744">
    <property type="entry name" value="CARBOHYDRATE DIACID REGULATOR"/>
    <property type="match status" value="1"/>
</dbReference>
<dbReference type="STRING" id="239498.AXK60_01885"/>
<dbReference type="EMBL" id="LSRE01000044">
    <property type="protein sequence ID" value="KXO91151.1"/>
    <property type="molecule type" value="Genomic_DNA"/>
</dbReference>
<protein>
    <recommendedName>
        <fullName evidence="9">PucR C-terminal helix-turn-helix domain-containing protein</fullName>
    </recommendedName>
</protein>
<reference evidence="5 8" key="3">
    <citation type="submission" date="2016-02" db="EMBL/GenBank/DDBJ databases">
        <authorList>
            <person name="Teng J.L."/>
            <person name="Tang Y."/>
            <person name="Huang Y."/>
            <person name="Guo F."/>
            <person name="Wei W."/>
            <person name="Chen J.H."/>
            <person name="Wong S.Y."/>
            <person name="Lau S.K."/>
            <person name="Woo P.C."/>
        </authorList>
    </citation>
    <scope>NUCLEOTIDE SEQUENCE [LARGE SCALE GENOMIC DNA]</scope>
    <source>
        <strain evidence="5 8">JCM 13375</strain>
    </source>
</reference>
<dbReference type="EMBL" id="LSRF01000001">
    <property type="protein sequence ID" value="KXP14665.1"/>
    <property type="molecule type" value="Genomic_DNA"/>
</dbReference>
<keyword evidence="8" id="KW-1185">Reference proteome</keyword>
<dbReference type="InterPro" id="IPR051448">
    <property type="entry name" value="CdaR-like_regulators"/>
</dbReference>
<dbReference type="InterPro" id="IPR042070">
    <property type="entry name" value="PucR_C-HTH_sf"/>
</dbReference>
<dbReference type="InterPro" id="IPR041522">
    <property type="entry name" value="CdaR_GGDEF"/>
</dbReference>
<proteinExistence type="inferred from homology"/>
<comment type="caution">
    <text evidence="6">The sequence shown here is derived from an EMBL/GenBank/DDBJ whole genome shotgun (WGS) entry which is preliminary data.</text>
</comment>